<dbReference type="OrthoDB" id="3311219at2759"/>
<dbReference type="InterPro" id="IPR040612">
    <property type="entry name" value="ArsA_HSP20-like"/>
</dbReference>
<organism evidence="2 3">
    <name type="scientific">Exidia glandulosa HHB12029</name>
    <dbReference type="NCBI Taxonomy" id="1314781"/>
    <lineage>
        <taxon>Eukaryota</taxon>
        <taxon>Fungi</taxon>
        <taxon>Dikarya</taxon>
        <taxon>Basidiomycota</taxon>
        <taxon>Agaricomycotina</taxon>
        <taxon>Agaricomycetes</taxon>
        <taxon>Auriculariales</taxon>
        <taxon>Exidiaceae</taxon>
        <taxon>Exidia</taxon>
    </lineage>
</organism>
<sequence length="152" mass="16481">MSAAPAEPFEEFRAKMFATGADEFAEFRSQPTTSTSTSTLLSKPRQLMRRFLRLAPGPIQYARAAPVIEEAPHDELHVTLPLPGAHAEDVHVTLHAAELLVSNDVTHATRTITLPSAVLPDASAAFKDGKLSVTLHKCASPLDSDMHSIMVR</sequence>
<gene>
    <name evidence="2" type="ORF">EXIGLDRAFT_733254</name>
</gene>
<dbReference type="SUPFAM" id="SSF49764">
    <property type="entry name" value="HSP20-like chaperones"/>
    <property type="match status" value="1"/>
</dbReference>
<dbReference type="EMBL" id="KV426496">
    <property type="protein sequence ID" value="KZV80322.1"/>
    <property type="molecule type" value="Genomic_DNA"/>
</dbReference>
<accession>A0A165BCJ0</accession>
<proteinExistence type="predicted"/>
<keyword evidence="3" id="KW-1185">Reference proteome</keyword>
<feature type="domain" description="ArsA HSP20-like" evidence="1">
    <location>
        <begin position="74"/>
        <end position="134"/>
    </location>
</feature>
<dbReference type="AlphaFoldDB" id="A0A165BCJ0"/>
<dbReference type="Pfam" id="PF17886">
    <property type="entry name" value="ArsA_HSP20"/>
    <property type="match status" value="1"/>
</dbReference>
<dbReference type="Proteomes" id="UP000077266">
    <property type="component" value="Unassembled WGS sequence"/>
</dbReference>
<evidence type="ECO:0000259" key="1">
    <source>
        <dbReference type="Pfam" id="PF17886"/>
    </source>
</evidence>
<protein>
    <recommendedName>
        <fullName evidence="1">ArsA HSP20-like domain-containing protein</fullName>
    </recommendedName>
</protein>
<evidence type="ECO:0000313" key="3">
    <source>
        <dbReference type="Proteomes" id="UP000077266"/>
    </source>
</evidence>
<name>A0A165BCJ0_EXIGL</name>
<dbReference type="InterPro" id="IPR008978">
    <property type="entry name" value="HSP20-like_chaperone"/>
</dbReference>
<evidence type="ECO:0000313" key="2">
    <source>
        <dbReference type="EMBL" id="KZV80322.1"/>
    </source>
</evidence>
<reference evidence="2 3" key="1">
    <citation type="journal article" date="2016" name="Mol. Biol. Evol.">
        <title>Comparative Genomics of Early-Diverging Mushroom-Forming Fungi Provides Insights into the Origins of Lignocellulose Decay Capabilities.</title>
        <authorList>
            <person name="Nagy L.G."/>
            <person name="Riley R."/>
            <person name="Tritt A."/>
            <person name="Adam C."/>
            <person name="Daum C."/>
            <person name="Floudas D."/>
            <person name="Sun H."/>
            <person name="Yadav J.S."/>
            <person name="Pangilinan J."/>
            <person name="Larsson K.H."/>
            <person name="Matsuura K."/>
            <person name="Barry K."/>
            <person name="Labutti K."/>
            <person name="Kuo R."/>
            <person name="Ohm R.A."/>
            <person name="Bhattacharya S.S."/>
            <person name="Shirouzu T."/>
            <person name="Yoshinaga Y."/>
            <person name="Martin F.M."/>
            <person name="Grigoriev I.V."/>
            <person name="Hibbett D.S."/>
        </authorList>
    </citation>
    <scope>NUCLEOTIDE SEQUENCE [LARGE SCALE GENOMIC DNA]</scope>
    <source>
        <strain evidence="2 3">HHB12029</strain>
    </source>
</reference>
<dbReference type="InParanoid" id="A0A165BCJ0"/>
<dbReference type="CDD" id="cd00298">
    <property type="entry name" value="ACD_sHsps_p23-like"/>
    <property type="match status" value="1"/>
</dbReference>
<dbReference type="Gene3D" id="2.60.40.790">
    <property type="match status" value="1"/>
</dbReference>